<organism evidence="1 2">
    <name type="scientific">Favolaschia claudopus</name>
    <dbReference type="NCBI Taxonomy" id="2862362"/>
    <lineage>
        <taxon>Eukaryota</taxon>
        <taxon>Fungi</taxon>
        <taxon>Dikarya</taxon>
        <taxon>Basidiomycota</taxon>
        <taxon>Agaricomycotina</taxon>
        <taxon>Agaricomycetes</taxon>
        <taxon>Agaricomycetidae</taxon>
        <taxon>Agaricales</taxon>
        <taxon>Marasmiineae</taxon>
        <taxon>Mycenaceae</taxon>
        <taxon>Favolaschia</taxon>
    </lineage>
</organism>
<proteinExistence type="predicted"/>
<name>A0AAW0AKU7_9AGAR</name>
<protein>
    <submittedName>
        <fullName evidence="1">Uncharacterized protein</fullName>
    </submittedName>
</protein>
<reference evidence="1 2" key="1">
    <citation type="journal article" date="2024" name="J Genomics">
        <title>Draft genome sequencing and assembly of Favolaschia claudopus CIRM-BRFM 2984 isolated from oak limbs.</title>
        <authorList>
            <person name="Navarro D."/>
            <person name="Drula E."/>
            <person name="Chaduli D."/>
            <person name="Cazenave R."/>
            <person name="Ahrendt S."/>
            <person name="Wang J."/>
            <person name="Lipzen A."/>
            <person name="Daum C."/>
            <person name="Barry K."/>
            <person name="Grigoriev I.V."/>
            <person name="Favel A."/>
            <person name="Rosso M.N."/>
            <person name="Martin F."/>
        </authorList>
    </citation>
    <scope>NUCLEOTIDE SEQUENCE [LARGE SCALE GENOMIC DNA]</scope>
    <source>
        <strain evidence="1 2">CIRM-BRFM 2984</strain>
    </source>
</reference>
<accession>A0AAW0AKU7</accession>
<evidence type="ECO:0000313" key="1">
    <source>
        <dbReference type="EMBL" id="KAK7013806.1"/>
    </source>
</evidence>
<dbReference type="Proteomes" id="UP001362999">
    <property type="component" value="Unassembled WGS sequence"/>
</dbReference>
<evidence type="ECO:0000313" key="2">
    <source>
        <dbReference type="Proteomes" id="UP001362999"/>
    </source>
</evidence>
<comment type="caution">
    <text evidence="1">The sequence shown here is derived from an EMBL/GenBank/DDBJ whole genome shotgun (WGS) entry which is preliminary data.</text>
</comment>
<gene>
    <name evidence="1" type="ORF">R3P38DRAFT_3362727</name>
</gene>
<dbReference type="EMBL" id="JAWWNJ010000058">
    <property type="protein sequence ID" value="KAK7013806.1"/>
    <property type="molecule type" value="Genomic_DNA"/>
</dbReference>
<keyword evidence="2" id="KW-1185">Reference proteome</keyword>
<dbReference type="AlphaFoldDB" id="A0AAW0AKU7"/>
<sequence length="273" mass="28835">MHLIGGESSGLDALPEHLRALTDGSSRQMRCSIENAPVVGAFPRCGCAVPPTGIFTFTGQRSCVSPSGCPGIRSSAYGTAAAVVATGLLNGLCLERGSRREACVRAELWTLKEVRAYGACGFVWLGGGGGRLPLRAGIDRDGDASVGVKRMKRVVHFAEKKCAVGAGDGRLNLVNARRLGALRVKGVDKAWVLGGRQCSFCEDDAEEYAAAGIATDELREKAGGYREGIGRVAYKDEKMDRGSVLVDEPFGNYRCFGGLISSSCVFFALGFSL</sequence>